<reference evidence="1" key="1">
    <citation type="submission" date="2022-07" db="EMBL/GenBank/DDBJ databases">
        <title>The genome of Lyophyllum shimeji provides insight into the initial evolution of ectomycorrhizal fungal genome.</title>
        <authorList>
            <person name="Kobayashi Y."/>
            <person name="Shibata T."/>
            <person name="Hirakawa H."/>
            <person name="Shigenobu S."/>
            <person name="Nishiyama T."/>
            <person name="Yamada A."/>
            <person name="Hasebe M."/>
            <person name="Kawaguchi M."/>
        </authorList>
    </citation>
    <scope>NUCLEOTIDE SEQUENCE</scope>
    <source>
        <strain evidence="1">AT787</strain>
    </source>
</reference>
<dbReference type="SUPFAM" id="SSF52047">
    <property type="entry name" value="RNI-like"/>
    <property type="match status" value="1"/>
</dbReference>
<dbReference type="AlphaFoldDB" id="A0A9P3Q011"/>
<dbReference type="Gene3D" id="1.20.1280.50">
    <property type="match status" value="1"/>
</dbReference>
<dbReference type="OrthoDB" id="3221235at2759"/>
<evidence type="ECO:0000313" key="2">
    <source>
        <dbReference type="Proteomes" id="UP001063166"/>
    </source>
</evidence>
<protein>
    <recommendedName>
        <fullName evidence="3">F-box domain-containing protein</fullName>
    </recommendedName>
</protein>
<evidence type="ECO:0008006" key="3">
    <source>
        <dbReference type="Google" id="ProtNLM"/>
    </source>
</evidence>
<dbReference type="Gene3D" id="3.80.10.10">
    <property type="entry name" value="Ribonuclease Inhibitor"/>
    <property type="match status" value="1"/>
</dbReference>
<dbReference type="Proteomes" id="UP001063166">
    <property type="component" value="Unassembled WGS sequence"/>
</dbReference>
<name>A0A9P3Q011_LYOSH</name>
<gene>
    <name evidence="1" type="ORF">LshimejAT787_1800100</name>
</gene>
<dbReference type="InterPro" id="IPR032675">
    <property type="entry name" value="LRR_dom_sf"/>
</dbReference>
<evidence type="ECO:0000313" key="1">
    <source>
        <dbReference type="EMBL" id="GLB44673.1"/>
    </source>
</evidence>
<proteinExistence type="predicted"/>
<accession>A0A9P3Q011</accession>
<comment type="caution">
    <text evidence="1">The sequence shown here is derived from an EMBL/GenBank/DDBJ whole genome shotgun (WGS) entry which is preliminary data.</text>
</comment>
<dbReference type="EMBL" id="BRPK01000018">
    <property type="protein sequence ID" value="GLB44673.1"/>
    <property type="molecule type" value="Genomic_DNA"/>
</dbReference>
<organism evidence="1 2">
    <name type="scientific">Lyophyllum shimeji</name>
    <name type="common">Hon-shimeji</name>
    <name type="synonym">Tricholoma shimeji</name>
    <dbReference type="NCBI Taxonomy" id="47721"/>
    <lineage>
        <taxon>Eukaryota</taxon>
        <taxon>Fungi</taxon>
        <taxon>Dikarya</taxon>
        <taxon>Basidiomycota</taxon>
        <taxon>Agaricomycotina</taxon>
        <taxon>Agaricomycetes</taxon>
        <taxon>Agaricomycetidae</taxon>
        <taxon>Agaricales</taxon>
        <taxon>Tricholomatineae</taxon>
        <taxon>Lyophyllaceae</taxon>
        <taxon>Lyophyllum</taxon>
    </lineage>
</organism>
<keyword evidence="2" id="KW-1185">Reference proteome</keyword>
<sequence>MNSHYSLPVKPRGCLRLRGFCAAQSPSFSQLDSKTDRNMDAQYDPDYALLHQKVLDAGSRNEDILTETERKQALLILRESEVRLSSLDKNENLLIERKRLTLHLSHVRVALAPHKRLPAEILGKIFACAVDGDPVEFPIRPLQLFWVLRQVCSKWRQVALHDPRIWNAVILDGFSIKRQQLPDMISIITTLIPRTGPLSLTLRHPTREYFVAVVEGIIIPFVHCLTQLNLEIPAHALPDLFALSHHSLGNLQSLDLYILYHHKVVDTSFTQKPATSLFFHGAMNLRTLELHSFHSSRMAGALLDLPVRWDQLTTLTLIELQPLTPADVHHVLRRCFSLQKLRIKFHHGAKILAHVTYNYEDHLELPYLREVELQGEINHPPSLRNLGLPWSQFTVLRIEDLRATAQQHTEIPLKDCVLLEELTLVDNTYLRLPDGPLHLPHLKHLQTNESGVISQLVAPALASLHITGGSLRVPEDIFIDLVNRSQCLLSEFAYSGQVTRPDSAGFYKFLSAVPSITTLDVKSLVLESSILQAITRGELLPQATTVCCWVKPQHLEEFVAILEVHTNESRAKSGARKSGILGNVELHAGYTPLGCVKAMRTRLDKLNVEFGTSWSVYELSSD</sequence>